<dbReference type="AlphaFoldDB" id="A0A1T5P7T6"/>
<proteinExistence type="predicted"/>
<feature type="transmembrane region" description="Helical" evidence="1">
    <location>
        <begin position="7"/>
        <end position="25"/>
    </location>
</feature>
<sequence length="131" mass="14303">MSRTAIIGILAVLLVIVCAFLPWSVVDVEGRHLVFTGVNGTGSNYGEPGRLCIILSVLAIGIFLVKNKWVSRVNLFIVGFLLAWTFRNMLLYSRCEMGDCPQSQPGLYLSFAGALVAFACVLFTRSPKSSK</sequence>
<feature type="transmembrane region" description="Helical" evidence="1">
    <location>
        <begin position="45"/>
        <end position="64"/>
    </location>
</feature>
<evidence type="ECO:0000256" key="1">
    <source>
        <dbReference type="SAM" id="Phobius"/>
    </source>
</evidence>
<name>A0A1T5P7T6_9BACT</name>
<feature type="transmembrane region" description="Helical" evidence="1">
    <location>
        <begin position="106"/>
        <end position="124"/>
    </location>
</feature>
<reference evidence="2 3" key="1">
    <citation type="submission" date="2017-02" db="EMBL/GenBank/DDBJ databases">
        <authorList>
            <person name="Peterson S.W."/>
        </authorList>
    </citation>
    <scope>NUCLEOTIDE SEQUENCE [LARGE SCALE GENOMIC DNA]</scope>
    <source>
        <strain evidence="2 3">DSM 18108</strain>
    </source>
</reference>
<dbReference type="STRING" id="393003.SAMN05660461_4553"/>
<dbReference type="Proteomes" id="UP000190166">
    <property type="component" value="Unassembled WGS sequence"/>
</dbReference>
<keyword evidence="3" id="KW-1185">Reference proteome</keyword>
<dbReference type="EMBL" id="FUZZ01000004">
    <property type="protein sequence ID" value="SKD08677.1"/>
    <property type="molecule type" value="Genomic_DNA"/>
</dbReference>
<gene>
    <name evidence="2" type="ORF">SAMN05660461_4553</name>
</gene>
<dbReference type="RefSeq" id="WP_079471846.1">
    <property type="nucleotide sequence ID" value="NZ_FUZZ01000004.1"/>
</dbReference>
<feature type="transmembrane region" description="Helical" evidence="1">
    <location>
        <begin position="69"/>
        <end position="86"/>
    </location>
</feature>
<evidence type="ECO:0000313" key="3">
    <source>
        <dbReference type="Proteomes" id="UP000190166"/>
    </source>
</evidence>
<keyword evidence="1" id="KW-0472">Membrane</keyword>
<evidence type="ECO:0000313" key="2">
    <source>
        <dbReference type="EMBL" id="SKD08677.1"/>
    </source>
</evidence>
<protein>
    <submittedName>
        <fullName evidence="2">Uncharacterized protein</fullName>
    </submittedName>
</protein>
<accession>A0A1T5P7T6</accession>
<keyword evidence="1" id="KW-0812">Transmembrane</keyword>
<organism evidence="2 3">
    <name type="scientific">Chitinophaga ginsengisegetis</name>
    <dbReference type="NCBI Taxonomy" id="393003"/>
    <lineage>
        <taxon>Bacteria</taxon>
        <taxon>Pseudomonadati</taxon>
        <taxon>Bacteroidota</taxon>
        <taxon>Chitinophagia</taxon>
        <taxon>Chitinophagales</taxon>
        <taxon>Chitinophagaceae</taxon>
        <taxon>Chitinophaga</taxon>
    </lineage>
</organism>
<keyword evidence="1" id="KW-1133">Transmembrane helix</keyword>